<dbReference type="SFLD" id="SFLDG01129">
    <property type="entry name" value="C1.5:_HAD__Beta-PGM__Phosphata"/>
    <property type="match status" value="1"/>
</dbReference>
<dbReference type="InterPro" id="IPR023214">
    <property type="entry name" value="HAD_sf"/>
</dbReference>
<dbReference type="PANTHER" id="PTHR43434:SF1">
    <property type="entry name" value="PHOSPHOGLYCOLATE PHOSPHATASE"/>
    <property type="match status" value="1"/>
</dbReference>
<comment type="caution">
    <text evidence="1">The sequence shown here is derived from an EMBL/GenBank/DDBJ whole genome shotgun (WGS) entry which is preliminary data.</text>
</comment>
<reference evidence="1 2" key="1">
    <citation type="submission" date="2020-07" db="EMBL/GenBank/DDBJ databases">
        <authorList>
            <person name="Feng H."/>
        </authorList>
    </citation>
    <scope>NUCLEOTIDE SEQUENCE [LARGE SCALE GENOMIC DNA]</scope>
    <source>
        <strain evidence="2">s-10</strain>
    </source>
</reference>
<dbReference type="SUPFAM" id="SSF56784">
    <property type="entry name" value="HAD-like"/>
    <property type="match status" value="1"/>
</dbReference>
<dbReference type="InterPro" id="IPR050155">
    <property type="entry name" value="HAD-like_hydrolase_sf"/>
</dbReference>
<dbReference type="EMBL" id="JACEIQ010000001">
    <property type="protein sequence ID" value="MBA4492756.1"/>
    <property type="molecule type" value="Genomic_DNA"/>
</dbReference>
<name>A0A7W1WMS4_9BACL</name>
<evidence type="ECO:0000313" key="2">
    <source>
        <dbReference type="Proteomes" id="UP000535491"/>
    </source>
</evidence>
<protein>
    <submittedName>
        <fullName evidence="1">HAD family hydrolase</fullName>
    </submittedName>
</protein>
<keyword evidence="1" id="KW-0378">Hydrolase</keyword>
<dbReference type="RefSeq" id="WP_181749995.1">
    <property type="nucleotide sequence ID" value="NZ_JACEIQ010000001.1"/>
</dbReference>
<dbReference type="SFLD" id="SFLDS00003">
    <property type="entry name" value="Haloacid_Dehalogenase"/>
    <property type="match status" value="1"/>
</dbReference>
<dbReference type="Gene3D" id="3.40.50.1000">
    <property type="entry name" value="HAD superfamily/HAD-like"/>
    <property type="match status" value="1"/>
</dbReference>
<keyword evidence="2" id="KW-1185">Reference proteome</keyword>
<accession>A0A7W1WMS4</accession>
<dbReference type="Proteomes" id="UP000535491">
    <property type="component" value="Unassembled WGS sequence"/>
</dbReference>
<gene>
    <name evidence="1" type="ORF">H1191_00320</name>
</gene>
<evidence type="ECO:0000313" key="1">
    <source>
        <dbReference type="EMBL" id="MBA4492756.1"/>
    </source>
</evidence>
<organism evidence="1 2">
    <name type="scientific">Paenactinomyces guangxiensis</name>
    <dbReference type="NCBI Taxonomy" id="1490290"/>
    <lineage>
        <taxon>Bacteria</taxon>
        <taxon>Bacillati</taxon>
        <taxon>Bacillota</taxon>
        <taxon>Bacilli</taxon>
        <taxon>Bacillales</taxon>
        <taxon>Thermoactinomycetaceae</taxon>
        <taxon>Paenactinomyces</taxon>
    </lineage>
</organism>
<dbReference type="AlphaFoldDB" id="A0A7W1WMS4"/>
<dbReference type="InterPro" id="IPR036412">
    <property type="entry name" value="HAD-like_sf"/>
</dbReference>
<dbReference type="PANTHER" id="PTHR43434">
    <property type="entry name" value="PHOSPHOGLYCOLATE PHOSPHATASE"/>
    <property type="match status" value="1"/>
</dbReference>
<dbReference type="Pfam" id="PF00702">
    <property type="entry name" value="Hydrolase"/>
    <property type="match status" value="1"/>
</dbReference>
<dbReference type="GO" id="GO:0008967">
    <property type="term" value="F:phosphoglycolate phosphatase activity"/>
    <property type="evidence" value="ECO:0007669"/>
    <property type="project" value="TreeGrafter"/>
</dbReference>
<proteinExistence type="predicted"/>
<dbReference type="GO" id="GO:0006281">
    <property type="term" value="P:DNA repair"/>
    <property type="evidence" value="ECO:0007669"/>
    <property type="project" value="TreeGrafter"/>
</dbReference>
<sequence length="377" mass="42574">MYDIILFDVDGVFLSEERCFDASALSVWELLNAPQFLSLAAEYTTKPDENMIRRIRQEVFQNDQVLDWMKSRGINSNWDMVFLTFSAQLLLLLKELYPDHKEKVQDFLQQPVTEASLQDLKQWGGSKLQSFTPSFSSLISLYADREQIAKHELLVYFNDLAERWFGIPVSQFSRNSSLWELGYSVYQEWYLGDKLYQEIEGKEVRCSGKEGFLHQEIPITEPEKIRSALNQLAERGITLGIGTGRSLLETEVPLKALGLYSHFAESRIATASDVIAAEEAYPDHAPLGKPEPFTYILGYLGRSATAEECLSLTLPIPDGKKVLIVGDSVADYLAARKMGCDFAATLTGLTGQAARSKFEELKADYILNDVTELTEIF</sequence>